<feature type="transmembrane region" description="Helical" evidence="2">
    <location>
        <begin position="246"/>
        <end position="267"/>
    </location>
</feature>
<feature type="transmembrane region" description="Helical" evidence="2">
    <location>
        <begin position="84"/>
        <end position="102"/>
    </location>
</feature>
<proteinExistence type="predicted"/>
<dbReference type="PANTHER" id="PTHR43156">
    <property type="entry name" value="STAGE II SPORULATION PROTEIN E-RELATED"/>
    <property type="match status" value="1"/>
</dbReference>
<comment type="caution">
    <text evidence="4">The sequence shown here is derived from an EMBL/GenBank/DDBJ whole genome shotgun (WGS) entry which is preliminary data.</text>
</comment>
<keyword evidence="2" id="KW-1133">Transmembrane helix</keyword>
<sequence>MHIDGTYKKLLEYKKLLWLVFVLFFSIVLFKFIYLFEHYFERAVSPVAYLSWHTMFEFISILVSFCVFILPYYSYNQNHRLRGLVAAHVFLVMGSIDIFHTLSFKGMADFLVKNDTANRATTFWIIARLVGAIGITAMSFIKINKRCRIDKRIILGISIVFILGTLVLATYFPGFLPEMYEEGKGVTFIKRILEYVVMLFLAFSGIRFLQQYIKHRDDTNLVFAIAITASIFSELAFLRYYSVYDIYNYLGHVYKFISYFLVFRVAFVNNIQKPYMALYEAKSKIKADARNLNKLVEERTKDLAKINRKLLEDLEYARDIQKAILPDKLPDNDKVTFIAHYYPAERVSGDFYNIFRLDEKNIGMYIGDVSGHGVPAAMLTVFLNQSIKTTREVEGNRTEIINPAQVLENLYELYNKVHFKDDTYILVFYAIYNMETRELVYSSAGMNAQPIIVKSHSQVVEVEIKGLPICNLAEICPADYIDKKIRLEDGDKVFFYTDGLVELNSKQTGKNFDVEQLKKLLIEHSGNGNHELYRELNDKIKYFTDNGGLKDDVTFFMLQVS</sequence>
<keyword evidence="2" id="KW-0812">Transmembrane</keyword>
<dbReference type="GO" id="GO:0016791">
    <property type="term" value="F:phosphatase activity"/>
    <property type="evidence" value="ECO:0007669"/>
    <property type="project" value="TreeGrafter"/>
</dbReference>
<dbReference type="Proteomes" id="UP000191554">
    <property type="component" value="Unassembled WGS sequence"/>
</dbReference>
<evidence type="ECO:0000256" key="2">
    <source>
        <dbReference type="SAM" id="Phobius"/>
    </source>
</evidence>
<feature type="transmembrane region" description="Helical" evidence="2">
    <location>
        <begin position="192"/>
        <end position="209"/>
    </location>
</feature>
<dbReference type="Pfam" id="PF07228">
    <property type="entry name" value="SpoIIE"/>
    <property type="match status" value="1"/>
</dbReference>
<dbReference type="STRING" id="48256.CLHUN_17550"/>
<feature type="transmembrane region" description="Helical" evidence="2">
    <location>
        <begin position="221"/>
        <end position="240"/>
    </location>
</feature>
<dbReference type="InterPro" id="IPR001932">
    <property type="entry name" value="PPM-type_phosphatase-like_dom"/>
</dbReference>
<dbReference type="AlphaFoldDB" id="A0A1V4SLS6"/>
<name>A0A1V4SLS6_RUMHU</name>
<keyword evidence="1 4" id="KW-0378">Hydrolase</keyword>
<gene>
    <name evidence="4" type="primary">rsbU_2</name>
    <name evidence="4" type="ORF">CLHUN_17550</name>
</gene>
<protein>
    <submittedName>
        <fullName evidence="4">Phosphoserine phosphatase RsbU</fullName>
        <ecNumber evidence="4">3.1.3.3</ecNumber>
    </submittedName>
</protein>
<keyword evidence="2" id="KW-0472">Membrane</keyword>
<dbReference type="Pfam" id="PF17159">
    <property type="entry name" value="MASE3"/>
    <property type="match status" value="1"/>
</dbReference>
<feature type="transmembrane region" description="Helical" evidence="2">
    <location>
        <begin position="153"/>
        <end position="172"/>
    </location>
</feature>
<reference evidence="4 5" key="1">
    <citation type="submission" date="2017-03" db="EMBL/GenBank/DDBJ databases">
        <title>Genome sequence of Clostridium hungatei DSM 14427.</title>
        <authorList>
            <person name="Poehlein A."/>
            <person name="Daniel R."/>
        </authorList>
    </citation>
    <scope>NUCLEOTIDE SEQUENCE [LARGE SCALE GENOMIC DNA]</scope>
    <source>
        <strain evidence="4 5">DSM 14427</strain>
    </source>
</reference>
<feature type="domain" description="PPM-type phosphatase" evidence="3">
    <location>
        <begin position="332"/>
        <end position="560"/>
    </location>
</feature>
<dbReference type="PANTHER" id="PTHR43156:SF2">
    <property type="entry name" value="STAGE II SPORULATION PROTEIN E"/>
    <property type="match status" value="1"/>
</dbReference>
<dbReference type="InterPro" id="IPR036457">
    <property type="entry name" value="PPM-type-like_dom_sf"/>
</dbReference>
<dbReference type="InterPro" id="IPR052016">
    <property type="entry name" value="Bact_Sigma-Reg"/>
</dbReference>
<feature type="transmembrane region" description="Helical" evidence="2">
    <location>
        <begin position="48"/>
        <end position="72"/>
    </location>
</feature>
<dbReference type="InterPro" id="IPR033425">
    <property type="entry name" value="MASE3"/>
</dbReference>
<feature type="transmembrane region" description="Helical" evidence="2">
    <location>
        <begin position="122"/>
        <end position="141"/>
    </location>
</feature>
<accession>A0A1V4SLS6</accession>
<feature type="transmembrane region" description="Helical" evidence="2">
    <location>
        <begin position="16"/>
        <end position="36"/>
    </location>
</feature>
<keyword evidence="5" id="KW-1185">Reference proteome</keyword>
<dbReference type="SMART" id="SM00331">
    <property type="entry name" value="PP2C_SIG"/>
    <property type="match status" value="1"/>
</dbReference>
<dbReference type="EC" id="3.1.3.3" evidence="4"/>
<evidence type="ECO:0000259" key="3">
    <source>
        <dbReference type="SMART" id="SM00331"/>
    </source>
</evidence>
<evidence type="ECO:0000313" key="5">
    <source>
        <dbReference type="Proteomes" id="UP000191554"/>
    </source>
</evidence>
<dbReference type="Gene3D" id="3.60.40.10">
    <property type="entry name" value="PPM-type phosphatase domain"/>
    <property type="match status" value="1"/>
</dbReference>
<organism evidence="4 5">
    <name type="scientific">Ruminiclostridium hungatei</name>
    <name type="common">Clostridium hungatei</name>
    <dbReference type="NCBI Taxonomy" id="48256"/>
    <lineage>
        <taxon>Bacteria</taxon>
        <taxon>Bacillati</taxon>
        <taxon>Bacillota</taxon>
        <taxon>Clostridia</taxon>
        <taxon>Eubacteriales</taxon>
        <taxon>Oscillospiraceae</taxon>
        <taxon>Ruminiclostridium</taxon>
    </lineage>
</organism>
<evidence type="ECO:0000256" key="1">
    <source>
        <dbReference type="ARBA" id="ARBA00022801"/>
    </source>
</evidence>
<evidence type="ECO:0000313" key="4">
    <source>
        <dbReference type="EMBL" id="OPX44456.1"/>
    </source>
</evidence>
<dbReference type="EMBL" id="MZGX01000009">
    <property type="protein sequence ID" value="OPX44456.1"/>
    <property type="molecule type" value="Genomic_DNA"/>
</dbReference>